<dbReference type="GO" id="GO:0003774">
    <property type="term" value="F:cytoskeletal motor activity"/>
    <property type="evidence" value="ECO:0007669"/>
    <property type="project" value="InterPro"/>
</dbReference>
<dbReference type="Pfam" id="PF02736">
    <property type="entry name" value="Myosin_N"/>
    <property type="match status" value="1"/>
</dbReference>
<dbReference type="RefSeq" id="XP_056860128.1">
    <property type="nucleotide sequence ID" value="XM_057004148.1"/>
</dbReference>
<dbReference type="InterPro" id="IPR036961">
    <property type="entry name" value="Kinesin_motor_dom_sf"/>
</dbReference>
<dbReference type="KEGG" id="rsz:130508572"/>
<sequence>MDLNLRKGDKVWVEDKDLAWIPGDVLDSSSGNKLHVETSTGKKVSVAPEKLFRRDPDEEEHNGVDDMTKLTYLHEPGVLYNLRGDTFSMISTLSIFVYDTVDALKDFKYSS</sequence>
<protein>
    <submittedName>
        <fullName evidence="5">Myosin-15-like</fullName>
    </submittedName>
</protein>
<evidence type="ECO:0000256" key="1">
    <source>
        <dbReference type="ARBA" id="ARBA00022741"/>
    </source>
</evidence>
<dbReference type="Proteomes" id="UP000504610">
    <property type="component" value="Chromosome 2"/>
</dbReference>
<dbReference type="AlphaFoldDB" id="A0A9W3D8V0"/>
<evidence type="ECO:0000256" key="2">
    <source>
        <dbReference type="ARBA" id="ARBA00022840"/>
    </source>
</evidence>
<reference evidence="4" key="1">
    <citation type="journal article" date="2019" name="Database">
        <title>The radish genome database (RadishGD): an integrated information resource for radish genomics.</title>
        <authorList>
            <person name="Yu H.J."/>
            <person name="Baek S."/>
            <person name="Lee Y.J."/>
            <person name="Cho A."/>
            <person name="Mun J.H."/>
        </authorList>
    </citation>
    <scope>NUCLEOTIDE SEQUENCE [LARGE SCALE GENOMIC DNA]</scope>
    <source>
        <strain evidence="4">cv. WK10039</strain>
    </source>
</reference>
<keyword evidence="4" id="KW-1185">Reference proteome</keyword>
<feature type="domain" description="Myosin N-terminal SH3-like" evidence="3">
    <location>
        <begin position="6"/>
        <end position="56"/>
    </location>
</feature>
<dbReference type="PROSITE" id="PS51844">
    <property type="entry name" value="SH3_LIKE"/>
    <property type="match status" value="1"/>
</dbReference>
<gene>
    <name evidence="5" type="primary">LOC130508572</name>
</gene>
<dbReference type="GO" id="GO:0016459">
    <property type="term" value="C:myosin complex"/>
    <property type="evidence" value="ECO:0007669"/>
    <property type="project" value="InterPro"/>
</dbReference>
<name>A0A9W3D8V0_RAPSA</name>
<dbReference type="InterPro" id="IPR004009">
    <property type="entry name" value="SH3_Myosin"/>
</dbReference>
<evidence type="ECO:0000259" key="3">
    <source>
        <dbReference type="PROSITE" id="PS51844"/>
    </source>
</evidence>
<dbReference type="GO" id="GO:0005524">
    <property type="term" value="F:ATP binding"/>
    <property type="evidence" value="ECO:0007669"/>
    <property type="project" value="UniProtKB-KW"/>
</dbReference>
<evidence type="ECO:0000313" key="5">
    <source>
        <dbReference type="RefSeq" id="XP_056860128.1"/>
    </source>
</evidence>
<dbReference type="Gene3D" id="3.40.850.10">
    <property type="entry name" value="Kinesin motor domain"/>
    <property type="match status" value="1"/>
</dbReference>
<organism evidence="4 5">
    <name type="scientific">Raphanus sativus</name>
    <name type="common">Radish</name>
    <name type="synonym">Raphanus raphanistrum var. sativus</name>
    <dbReference type="NCBI Taxonomy" id="3726"/>
    <lineage>
        <taxon>Eukaryota</taxon>
        <taxon>Viridiplantae</taxon>
        <taxon>Streptophyta</taxon>
        <taxon>Embryophyta</taxon>
        <taxon>Tracheophyta</taxon>
        <taxon>Spermatophyta</taxon>
        <taxon>Magnoliopsida</taxon>
        <taxon>eudicotyledons</taxon>
        <taxon>Gunneridae</taxon>
        <taxon>Pentapetalae</taxon>
        <taxon>rosids</taxon>
        <taxon>malvids</taxon>
        <taxon>Brassicales</taxon>
        <taxon>Brassicaceae</taxon>
        <taxon>Brassiceae</taxon>
        <taxon>Raphanus</taxon>
    </lineage>
</organism>
<dbReference type="GeneID" id="130508572"/>
<keyword evidence="2" id="KW-0067">ATP-binding</keyword>
<reference evidence="5" key="2">
    <citation type="submission" date="2025-08" db="UniProtKB">
        <authorList>
            <consortium name="RefSeq"/>
        </authorList>
    </citation>
    <scope>IDENTIFICATION</scope>
    <source>
        <tissue evidence="5">Leaf</tissue>
    </source>
</reference>
<dbReference type="OrthoDB" id="6108017at2759"/>
<keyword evidence="1" id="KW-0547">Nucleotide-binding</keyword>
<accession>A0A9W3D8V0</accession>
<evidence type="ECO:0000313" key="4">
    <source>
        <dbReference type="Proteomes" id="UP000504610"/>
    </source>
</evidence>
<proteinExistence type="predicted"/>